<dbReference type="Proteomes" id="UP000597762">
    <property type="component" value="Unassembled WGS sequence"/>
</dbReference>
<name>A0A812EBY3_ACAPH</name>
<dbReference type="OrthoDB" id="6143638at2759"/>
<gene>
    <name evidence="2" type="ORF">SPHA_68103</name>
</gene>
<proteinExistence type="predicted"/>
<protein>
    <recommendedName>
        <fullName evidence="1">PiggyBac transposable element-derived protein domain-containing protein</fullName>
    </recommendedName>
</protein>
<dbReference type="EMBL" id="CAHIKZ030004942">
    <property type="protein sequence ID" value="CAE1317543.1"/>
    <property type="molecule type" value="Genomic_DNA"/>
</dbReference>
<comment type="caution">
    <text evidence="2">The sequence shown here is derived from an EMBL/GenBank/DDBJ whole genome shotgun (WGS) entry which is preliminary data.</text>
</comment>
<keyword evidence="3" id="KW-1185">Reference proteome</keyword>
<reference evidence="2" key="1">
    <citation type="submission" date="2021-01" db="EMBL/GenBank/DDBJ databases">
        <authorList>
            <person name="Li R."/>
            <person name="Bekaert M."/>
        </authorList>
    </citation>
    <scope>NUCLEOTIDE SEQUENCE</scope>
    <source>
        <strain evidence="2">Farmed</strain>
    </source>
</reference>
<dbReference type="PANTHER" id="PTHR46599:SF6">
    <property type="entry name" value="DUAL SPECIFICITY PHOSPHATASE 26"/>
    <property type="match status" value="1"/>
</dbReference>
<dbReference type="AlphaFoldDB" id="A0A812EBY3"/>
<organism evidence="2 3">
    <name type="scientific">Acanthosepion pharaonis</name>
    <name type="common">Pharaoh cuttlefish</name>
    <name type="synonym">Sepia pharaonis</name>
    <dbReference type="NCBI Taxonomy" id="158019"/>
    <lineage>
        <taxon>Eukaryota</taxon>
        <taxon>Metazoa</taxon>
        <taxon>Spiralia</taxon>
        <taxon>Lophotrochozoa</taxon>
        <taxon>Mollusca</taxon>
        <taxon>Cephalopoda</taxon>
        <taxon>Coleoidea</taxon>
        <taxon>Decapodiformes</taxon>
        <taxon>Sepiida</taxon>
        <taxon>Sepiina</taxon>
        <taxon>Sepiidae</taxon>
        <taxon>Acanthosepion</taxon>
    </lineage>
</organism>
<dbReference type="PANTHER" id="PTHR46599">
    <property type="entry name" value="PIGGYBAC TRANSPOSABLE ELEMENT-DERIVED PROTEIN 4"/>
    <property type="match status" value="1"/>
</dbReference>
<evidence type="ECO:0000313" key="2">
    <source>
        <dbReference type="EMBL" id="CAE1317543.1"/>
    </source>
</evidence>
<dbReference type="InterPro" id="IPR029526">
    <property type="entry name" value="PGBD"/>
</dbReference>
<evidence type="ECO:0000313" key="3">
    <source>
        <dbReference type="Proteomes" id="UP000597762"/>
    </source>
</evidence>
<feature type="domain" description="PiggyBac transposable element-derived protein" evidence="1">
    <location>
        <begin position="1"/>
        <end position="217"/>
    </location>
</feature>
<evidence type="ECO:0000259" key="1">
    <source>
        <dbReference type="Pfam" id="PF13843"/>
    </source>
</evidence>
<accession>A0A812EBY3</accession>
<sequence length="221" mass="25196">MSEGHFTFLLSCLCFDDSNTREQCRGTNRFAPVRKVWDIFIKACDTHYIPHKFLTVDEQLLAFHGCCPFHMYIPNKPAKYGTKIIVVNDVKSKYMLSGISYLEKQGTWATVGQNFGNSFTKDLTQRYHNTNRNVTTDNWFTSMPLIQDMLHNCGMTLIGTVKGNKPEIPEEMKDKMTWAPGSSAFLFTMDMTLVSYVTNTYSSKKIILLLSSVHGDKSLES</sequence>
<dbReference type="Pfam" id="PF13843">
    <property type="entry name" value="DDE_Tnp_1_7"/>
    <property type="match status" value="1"/>
</dbReference>